<dbReference type="Gene3D" id="3.30.70.270">
    <property type="match status" value="1"/>
</dbReference>
<dbReference type="InterPro" id="IPR043502">
    <property type="entry name" value="DNA/RNA_pol_sf"/>
</dbReference>
<dbReference type="InterPro" id="IPR043128">
    <property type="entry name" value="Rev_trsase/Diguanyl_cyclase"/>
</dbReference>
<dbReference type="Gene3D" id="3.10.10.10">
    <property type="entry name" value="HIV Type 1 Reverse Transcriptase, subunit A, domain 1"/>
    <property type="match status" value="1"/>
</dbReference>
<comment type="caution">
    <text evidence="1">The sequence shown here is derived from an EMBL/GenBank/DDBJ whole genome shotgun (WGS) entry which is preliminary data.</text>
</comment>
<reference evidence="1 2" key="1">
    <citation type="submission" date="2024-04" db="EMBL/GenBank/DDBJ databases">
        <title>Symmetric and asymmetric DNA N6-adenine methylation regulates different biological responses in Mucorales.</title>
        <authorList>
            <consortium name="Lawrence Berkeley National Laboratory"/>
            <person name="Lax C."/>
            <person name="Mondo S.J."/>
            <person name="Osorio-Concepcion M."/>
            <person name="Muszewska A."/>
            <person name="Corrochano-Luque M."/>
            <person name="Gutierrez G."/>
            <person name="Riley R."/>
            <person name="Lipzen A."/>
            <person name="Guo J."/>
            <person name="Hundley H."/>
            <person name="Amirebrahimi M."/>
            <person name="Ng V."/>
            <person name="Lorenzo-Gutierrez D."/>
            <person name="Binder U."/>
            <person name="Yang J."/>
            <person name="Song Y."/>
            <person name="Canovas D."/>
            <person name="Navarro E."/>
            <person name="Freitag M."/>
            <person name="Gabaldon T."/>
            <person name="Grigoriev I.V."/>
            <person name="Corrochano L.M."/>
            <person name="Nicolas F.E."/>
            <person name="Garre V."/>
        </authorList>
    </citation>
    <scope>NUCLEOTIDE SEQUENCE [LARGE SCALE GENOMIC DNA]</scope>
    <source>
        <strain evidence="1 2">L51</strain>
    </source>
</reference>
<protein>
    <submittedName>
        <fullName evidence="1">Uncharacterized protein</fullName>
    </submittedName>
</protein>
<proteinExistence type="predicted"/>
<feature type="non-terminal residue" evidence="1">
    <location>
        <position position="72"/>
    </location>
</feature>
<gene>
    <name evidence="1" type="ORF">J3Q64DRAFT_1621405</name>
</gene>
<accession>A0ABR3ATI5</accession>
<dbReference type="Proteomes" id="UP001448207">
    <property type="component" value="Unassembled WGS sequence"/>
</dbReference>
<sequence length="72" mass="8209">KHAIKPVLSPSLGFYSNLFVIPKKDRGARLVFNLKGLNQFLDASKFKMKTLCKVVKMMYSDDFLTLIDLSNI</sequence>
<keyword evidence="2" id="KW-1185">Reference proteome</keyword>
<dbReference type="EMBL" id="JBCLYO010000017">
    <property type="protein sequence ID" value="KAL0081752.1"/>
    <property type="molecule type" value="Genomic_DNA"/>
</dbReference>
<name>A0ABR3ATI5_PHYBL</name>
<evidence type="ECO:0000313" key="1">
    <source>
        <dbReference type="EMBL" id="KAL0081752.1"/>
    </source>
</evidence>
<feature type="non-terminal residue" evidence="1">
    <location>
        <position position="1"/>
    </location>
</feature>
<dbReference type="SUPFAM" id="SSF56672">
    <property type="entry name" value="DNA/RNA polymerases"/>
    <property type="match status" value="1"/>
</dbReference>
<organism evidence="1 2">
    <name type="scientific">Phycomyces blakesleeanus</name>
    <dbReference type="NCBI Taxonomy" id="4837"/>
    <lineage>
        <taxon>Eukaryota</taxon>
        <taxon>Fungi</taxon>
        <taxon>Fungi incertae sedis</taxon>
        <taxon>Mucoromycota</taxon>
        <taxon>Mucoromycotina</taxon>
        <taxon>Mucoromycetes</taxon>
        <taxon>Mucorales</taxon>
        <taxon>Phycomycetaceae</taxon>
        <taxon>Phycomyces</taxon>
    </lineage>
</organism>
<evidence type="ECO:0000313" key="2">
    <source>
        <dbReference type="Proteomes" id="UP001448207"/>
    </source>
</evidence>